<dbReference type="Pfam" id="PF03720">
    <property type="entry name" value="UDPG_MGDP_dh_C"/>
    <property type="match status" value="1"/>
</dbReference>
<accession>A0AAE5AXA2</accession>
<dbReference type="AlphaFoldDB" id="A0AAE5AXA2"/>
<evidence type="ECO:0000313" key="6">
    <source>
        <dbReference type="Proteomes" id="UP000436692"/>
    </source>
</evidence>
<proteinExistence type="inferred from homology"/>
<dbReference type="InterPro" id="IPR001732">
    <property type="entry name" value="UDP-Glc/GDP-Man_DH_N"/>
</dbReference>
<dbReference type="SMART" id="SM00984">
    <property type="entry name" value="UDPG_MGDP_dh_C"/>
    <property type="match status" value="1"/>
</dbReference>
<dbReference type="GO" id="GO:0051287">
    <property type="term" value="F:NAD binding"/>
    <property type="evidence" value="ECO:0007669"/>
    <property type="project" value="InterPro"/>
</dbReference>
<dbReference type="EMBL" id="WPHM01000010">
    <property type="protein sequence ID" value="MUZ59334.1"/>
    <property type="molecule type" value="Genomic_DNA"/>
</dbReference>
<keyword evidence="1" id="KW-0560">Oxidoreductase</keyword>
<gene>
    <name evidence="5" type="ORF">GOZ95_17980</name>
</gene>
<protein>
    <submittedName>
        <fullName evidence="5">Nucleotide sugar dehydrogenase</fullName>
    </submittedName>
</protein>
<dbReference type="PIRSF" id="PIRSF000124">
    <property type="entry name" value="UDPglc_GDPman_dh"/>
    <property type="match status" value="1"/>
</dbReference>
<organism evidence="5 6">
    <name type="scientific">Agrobacterium vitis</name>
    <name type="common">Rhizobium vitis</name>
    <dbReference type="NCBI Taxonomy" id="373"/>
    <lineage>
        <taxon>Bacteria</taxon>
        <taxon>Pseudomonadati</taxon>
        <taxon>Pseudomonadota</taxon>
        <taxon>Alphaproteobacteria</taxon>
        <taxon>Hyphomicrobiales</taxon>
        <taxon>Rhizobiaceae</taxon>
        <taxon>Rhizobium/Agrobacterium group</taxon>
        <taxon>Agrobacterium</taxon>
    </lineage>
</organism>
<dbReference type="PANTHER" id="PTHR43491:SF1">
    <property type="entry name" value="UDP-N-ACETYL-D-MANNOSAMINE DEHYDROGENASE"/>
    <property type="match status" value="1"/>
</dbReference>
<dbReference type="InterPro" id="IPR028359">
    <property type="entry name" value="UDP_ManNAc/GlcNAc_DH"/>
</dbReference>
<dbReference type="PANTHER" id="PTHR43491">
    <property type="entry name" value="UDP-N-ACETYL-D-MANNOSAMINE DEHYDROGENASE"/>
    <property type="match status" value="1"/>
</dbReference>
<feature type="domain" description="UDP-glucose/GDP-mannose dehydrogenase C-terminal" evidence="4">
    <location>
        <begin position="390"/>
        <end position="490"/>
    </location>
</feature>
<dbReference type="SUPFAM" id="SSF48179">
    <property type="entry name" value="6-phosphogluconate dehydrogenase C-terminal domain-like"/>
    <property type="match status" value="1"/>
</dbReference>
<comment type="caution">
    <text evidence="5">The sequence shown here is derived from an EMBL/GenBank/DDBJ whole genome shotgun (WGS) entry which is preliminary data.</text>
</comment>
<dbReference type="InterPro" id="IPR014026">
    <property type="entry name" value="UDP-Glc/GDP-Man_DH_dimer"/>
</dbReference>
<dbReference type="InterPro" id="IPR014027">
    <property type="entry name" value="UDP-Glc/GDP-Man_DH_C"/>
</dbReference>
<evidence type="ECO:0000256" key="3">
    <source>
        <dbReference type="PIRNR" id="PIRNR000124"/>
    </source>
</evidence>
<evidence type="ECO:0000256" key="1">
    <source>
        <dbReference type="ARBA" id="ARBA00023002"/>
    </source>
</evidence>
<dbReference type="InterPro" id="IPR017476">
    <property type="entry name" value="UDP-Glc/GDP-Man"/>
</dbReference>
<dbReference type="PIRSF" id="PIRSF500136">
    <property type="entry name" value="UDP_ManNAc_DH"/>
    <property type="match status" value="1"/>
</dbReference>
<dbReference type="Pfam" id="PF00984">
    <property type="entry name" value="UDPG_MGDP_dh"/>
    <property type="match status" value="1"/>
</dbReference>
<dbReference type="SUPFAM" id="SSF51735">
    <property type="entry name" value="NAD(P)-binding Rossmann-fold domains"/>
    <property type="match status" value="1"/>
</dbReference>
<sequence length="505" mass="55227">MCAVRRLLQEAAADLSSSITANQHCPTRSSRTLDIASCGPQLKPVLKSPAELYPPMSHHPVAAELLSAIQSRRAKAAVIGLGYVGLPLAISIAKAGFTVMGFDIDATKIDAIEAGTSYIEAVPEHILREECAAGRFSATSDFLALADYDVIAICVPTPLTKNRDPDLSYVENTCRQIAKSLRPGQLIVLESTTYPGTTQEVVKPILEHSELRAGEHFFLGFSPEREDPGNREFETSTIPKIIAGDGPDASALMAAFYGAVVRTVVPVSSTATAEAVKLTENIFRSVNIALVNELKLVYDAMGIDVWEVIDAAKTKPFGYMPFYPGPGLGGHCIPIDPFYLTWKSRQYDQPTRFIELAGEINTSMPHHVVSRLAEALDRKAGKALSRSRVLILGLAYKKNVPDIRESPSLRLMELILERGAEVAYFDPFLPEIPKTREYSHLKGRRSIAWNEESLTAFDAVLIATDHDTVDYQQLADWCPLIVDTRNALARRSIADQAAGHTIVKA</sequence>
<evidence type="ECO:0000259" key="4">
    <source>
        <dbReference type="SMART" id="SM00984"/>
    </source>
</evidence>
<dbReference type="Gene3D" id="3.40.50.720">
    <property type="entry name" value="NAD(P)-binding Rossmann-like Domain"/>
    <property type="match status" value="2"/>
</dbReference>
<dbReference type="Pfam" id="PF03721">
    <property type="entry name" value="UDPG_MGDP_dh_N"/>
    <property type="match status" value="1"/>
</dbReference>
<dbReference type="InterPro" id="IPR036291">
    <property type="entry name" value="NAD(P)-bd_dom_sf"/>
</dbReference>
<dbReference type="NCBIfam" id="TIGR03026">
    <property type="entry name" value="NDP-sugDHase"/>
    <property type="match status" value="1"/>
</dbReference>
<name>A0AAE5AXA2_AGRVI</name>
<dbReference type="SUPFAM" id="SSF52413">
    <property type="entry name" value="UDP-glucose/GDP-mannose dehydrogenase C-terminal domain"/>
    <property type="match status" value="1"/>
</dbReference>
<dbReference type="InterPro" id="IPR036220">
    <property type="entry name" value="UDP-Glc/GDP-Man_DH_C_sf"/>
</dbReference>
<comment type="similarity">
    <text evidence="3">Belongs to the UDP-glucose/GDP-mannose dehydrogenase family.</text>
</comment>
<evidence type="ECO:0000256" key="2">
    <source>
        <dbReference type="ARBA" id="ARBA00023027"/>
    </source>
</evidence>
<keyword evidence="2" id="KW-0520">NAD</keyword>
<reference evidence="5 6" key="1">
    <citation type="submission" date="2019-12" db="EMBL/GenBank/DDBJ databases">
        <title>Whole-genome sequencing of Allorhizobium vitis.</title>
        <authorList>
            <person name="Gan H.M."/>
            <person name="Szegedi E."/>
            <person name="Burr T."/>
            <person name="Savka M.A."/>
        </authorList>
    </citation>
    <scope>NUCLEOTIDE SEQUENCE [LARGE SCALE GENOMIC DNA]</scope>
    <source>
        <strain evidence="5 6">CG989</strain>
    </source>
</reference>
<dbReference type="Proteomes" id="UP000436692">
    <property type="component" value="Unassembled WGS sequence"/>
</dbReference>
<evidence type="ECO:0000313" key="5">
    <source>
        <dbReference type="EMBL" id="MUZ59334.1"/>
    </source>
</evidence>
<dbReference type="InterPro" id="IPR008927">
    <property type="entry name" value="6-PGluconate_DH-like_C_sf"/>
</dbReference>
<dbReference type="GO" id="GO:0000271">
    <property type="term" value="P:polysaccharide biosynthetic process"/>
    <property type="evidence" value="ECO:0007669"/>
    <property type="project" value="InterPro"/>
</dbReference>
<dbReference type="GO" id="GO:0016628">
    <property type="term" value="F:oxidoreductase activity, acting on the CH-CH group of donors, NAD or NADP as acceptor"/>
    <property type="evidence" value="ECO:0007669"/>
    <property type="project" value="InterPro"/>
</dbReference>
<dbReference type="GO" id="GO:0016616">
    <property type="term" value="F:oxidoreductase activity, acting on the CH-OH group of donors, NAD or NADP as acceptor"/>
    <property type="evidence" value="ECO:0007669"/>
    <property type="project" value="InterPro"/>
</dbReference>